<name>A0A5B7GND6_PORTR</name>
<evidence type="ECO:0000313" key="1">
    <source>
        <dbReference type="EMBL" id="MPC61690.1"/>
    </source>
</evidence>
<keyword evidence="2" id="KW-1185">Reference proteome</keyword>
<dbReference type="Proteomes" id="UP000324222">
    <property type="component" value="Unassembled WGS sequence"/>
</dbReference>
<organism evidence="1 2">
    <name type="scientific">Portunus trituberculatus</name>
    <name type="common">Swimming crab</name>
    <name type="synonym">Neptunus trituberculatus</name>
    <dbReference type="NCBI Taxonomy" id="210409"/>
    <lineage>
        <taxon>Eukaryota</taxon>
        <taxon>Metazoa</taxon>
        <taxon>Ecdysozoa</taxon>
        <taxon>Arthropoda</taxon>
        <taxon>Crustacea</taxon>
        <taxon>Multicrustacea</taxon>
        <taxon>Malacostraca</taxon>
        <taxon>Eumalacostraca</taxon>
        <taxon>Eucarida</taxon>
        <taxon>Decapoda</taxon>
        <taxon>Pleocyemata</taxon>
        <taxon>Brachyura</taxon>
        <taxon>Eubrachyura</taxon>
        <taxon>Portunoidea</taxon>
        <taxon>Portunidae</taxon>
        <taxon>Portuninae</taxon>
        <taxon>Portunus</taxon>
    </lineage>
</organism>
<dbReference type="AlphaFoldDB" id="A0A5B7GND6"/>
<reference evidence="1 2" key="1">
    <citation type="submission" date="2019-05" db="EMBL/GenBank/DDBJ databases">
        <title>Another draft genome of Portunus trituberculatus and its Hox gene families provides insights of decapod evolution.</title>
        <authorList>
            <person name="Jeong J.-H."/>
            <person name="Song I."/>
            <person name="Kim S."/>
            <person name="Choi T."/>
            <person name="Kim D."/>
            <person name="Ryu S."/>
            <person name="Kim W."/>
        </authorList>
    </citation>
    <scope>NUCLEOTIDE SEQUENCE [LARGE SCALE GENOMIC DNA]</scope>
    <source>
        <tissue evidence="1">Muscle</tissue>
    </source>
</reference>
<proteinExistence type="predicted"/>
<gene>
    <name evidence="1" type="ORF">E2C01_055765</name>
</gene>
<evidence type="ECO:0000313" key="2">
    <source>
        <dbReference type="Proteomes" id="UP000324222"/>
    </source>
</evidence>
<dbReference type="EMBL" id="VSRR010018791">
    <property type="protein sequence ID" value="MPC61690.1"/>
    <property type="molecule type" value="Genomic_DNA"/>
</dbReference>
<accession>A0A5B7GND6</accession>
<comment type="caution">
    <text evidence="1">The sequence shown here is derived from an EMBL/GenBank/DDBJ whole genome shotgun (WGS) entry which is preliminary data.</text>
</comment>
<protein>
    <submittedName>
        <fullName evidence="1">Uncharacterized protein</fullName>
    </submittedName>
</protein>
<sequence>MLRAPQRHRILLAANAQRHFLSDTSELIHNRGAEFPITDSVFFLDIICRCRHDRCYCNFCDATAKTVTIAPIHINYTHCHNQCNVYNNTHHQYCLRTTPDVIITTTTNTTNITNNTTTITVITVTTYISTTCTNNTIPTATTTAANNNTNNNNNYSNKHF</sequence>